<dbReference type="Proteomes" id="UP000449092">
    <property type="component" value="Unassembled WGS sequence"/>
</dbReference>
<accession>A0A845D983</accession>
<proteinExistence type="predicted"/>
<evidence type="ECO:0000313" key="1">
    <source>
        <dbReference type="EMBL" id="MYE37927.1"/>
    </source>
</evidence>
<comment type="caution">
    <text evidence="1">The sequence shown here is derived from an EMBL/GenBank/DDBJ whole genome shotgun (WGS) entry which is preliminary data.</text>
</comment>
<sequence>MFNLRKPKRKGMFEDFRNQLLKEAKTEKEKQEIRQKYTDEFLEIADKSFKENLYPAMKKLSEE</sequence>
<protein>
    <submittedName>
        <fullName evidence="1">Uncharacterized protein</fullName>
    </submittedName>
</protein>
<name>A0A845D983_9BACT</name>
<gene>
    <name evidence="1" type="ORF">F4X82_00170</name>
</gene>
<evidence type="ECO:0000313" key="2">
    <source>
        <dbReference type="Proteomes" id="UP000449092"/>
    </source>
</evidence>
<dbReference type="EMBL" id="VXOY01000003">
    <property type="protein sequence ID" value="MYE37927.1"/>
    <property type="molecule type" value="Genomic_DNA"/>
</dbReference>
<dbReference type="AlphaFoldDB" id="A0A845D983"/>
<reference evidence="1 2" key="1">
    <citation type="submission" date="2019-09" db="EMBL/GenBank/DDBJ databases">
        <title>Characterisation of the sponge microbiome using genome-centric metagenomics.</title>
        <authorList>
            <person name="Engelberts J.P."/>
            <person name="Robbins S.J."/>
            <person name="De Goeij J.M."/>
            <person name="Aranda M."/>
            <person name="Bell S.C."/>
            <person name="Webster N.S."/>
        </authorList>
    </citation>
    <scope>NUCLEOTIDE SEQUENCE [LARGE SCALE GENOMIC DNA]</scope>
    <source>
        <strain evidence="1">SB0662_bin_43</strain>
    </source>
</reference>
<organism evidence="1 2">
    <name type="scientific">Candidatus Spechtbacteria bacterium SB0662_bin_43</name>
    <dbReference type="NCBI Taxonomy" id="2604897"/>
    <lineage>
        <taxon>Bacteria</taxon>
        <taxon>Candidatus Spechtiibacteriota</taxon>
    </lineage>
</organism>